<feature type="domain" description="DUF5632" evidence="3">
    <location>
        <begin position="289"/>
        <end position="369"/>
    </location>
</feature>
<protein>
    <submittedName>
        <fullName evidence="4">DUF5631 domain-containing protein</fullName>
    </submittedName>
</protein>
<dbReference type="AlphaFoldDB" id="A0A9X7WIH5"/>
<reference evidence="4" key="1">
    <citation type="submission" date="2021-08" db="EMBL/GenBank/DDBJ databases">
        <title>Whole genome sequencing of non-tuberculosis mycobacteria type-strains.</title>
        <authorList>
            <person name="Igarashi Y."/>
            <person name="Osugi A."/>
            <person name="Mitarai S."/>
        </authorList>
    </citation>
    <scope>NUCLEOTIDE SEQUENCE</scope>
    <source>
        <strain evidence="4">JCM 30995</strain>
    </source>
</reference>
<evidence type="ECO:0000259" key="3">
    <source>
        <dbReference type="Pfam" id="PF18646"/>
    </source>
</evidence>
<organism evidence="4 5">
    <name type="scientific">Mycolicibacter heraklionensis</name>
    <dbReference type="NCBI Taxonomy" id="512402"/>
    <lineage>
        <taxon>Bacteria</taxon>
        <taxon>Bacillati</taxon>
        <taxon>Actinomycetota</taxon>
        <taxon>Actinomycetes</taxon>
        <taxon>Mycobacteriales</taxon>
        <taxon>Mycobacteriaceae</taxon>
        <taxon>Mycolicibacter</taxon>
    </lineage>
</organism>
<dbReference type="EMBL" id="CP080997">
    <property type="protein sequence ID" value="QZA07840.1"/>
    <property type="molecule type" value="Genomic_DNA"/>
</dbReference>
<evidence type="ECO:0000313" key="5">
    <source>
        <dbReference type="Proteomes" id="UP000825008"/>
    </source>
</evidence>
<dbReference type="KEGG" id="mher:K3U94_00220"/>
<dbReference type="InterPro" id="IPR040833">
    <property type="entry name" value="DUF5631"/>
</dbReference>
<sequence>MALFGRRSARQRLRNAARESLTIPAFSAPVDCSSWVLGGLWPAELATITPETAPLADYLNADLQRIAHSANEKLHAISRSDLAGPARQAAETRVINVARAFAVLRVESTVRQLHKEALEFGREYISLSAAPASAPAPVFPTAEVPAEPVAAPRPADPPEQPSEVPAQRARHRLPETVTAAAPEVAPLDPPPVAAPPAAVPPPAPVPAPAPEVVDVPAIPEVLEPERPAEPVVVPPAEPIVLPPAEPIVLPPAEPVVLLPAEPAPAAPEPPAAAQPEPVPPPPVAPTVAESDERRLQRLLAFVARQEPGLRWAIGIFADGTTRLVTDIANGWIPSGIELPEGVQLLEPGRRNGTATEMLGDPTESATYSPGDRLGWASDFAVTETSVQPRELAPIDDLGWRLSETTHWREGLPRMANTLVKAGAAGTGVVDAEIDLLRVHLDTMRYQLLAQYPDSDTALVLNCMLLAATEGIATGDMVSANYHYSWFRTLSAPPASQWD</sequence>
<dbReference type="Pfam" id="PF18645">
    <property type="entry name" value="DUF5631"/>
    <property type="match status" value="1"/>
</dbReference>
<feature type="domain" description="DUF5631" evidence="2">
    <location>
        <begin position="394"/>
        <end position="489"/>
    </location>
</feature>
<dbReference type="Proteomes" id="UP000825008">
    <property type="component" value="Chromosome"/>
</dbReference>
<accession>A0A9X7WIH5</accession>
<dbReference type="Pfam" id="PF18646">
    <property type="entry name" value="DUF5632"/>
    <property type="match status" value="1"/>
</dbReference>
<proteinExistence type="predicted"/>
<gene>
    <name evidence="4" type="ORF">K3U94_00220</name>
</gene>
<feature type="compositionally biased region" description="Pro residues" evidence="1">
    <location>
        <begin position="261"/>
        <end position="284"/>
    </location>
</feature>
<feature type="region of interest" description="Disordered" evidence="1">
    <location>
        <begin position="261"/>
        <end position="289"/>
    </location>
</feature>
<name>A0A9X7WIH5_9MYCO</name>
<evidence type="ECO:0000256" key="1">
    <source>
        <dbReference type="SAM" id="MobiDB-lite"/>
    </source>
</evidence>
<evidence type="ECO:0000313" key="4">
    <source>
        <dbReference type="EMBL" id="QZA07840.1"/>
    </source>
</evidence>
<dbReference type="RefSeq" id="WP_220695229.1">
    <property type="nucleotide sequence ID" value="NZ_CP080997.1"/>
</dbReference>
<evidence type="ECO:0000259" key="2">
    <source>
        <dbReference type="Pfam" id="PF18645"/>
    </source>
</evidence>
<dbReference type="InterPro" id="IPR040604">
    <property type="entry name" value="DUF5632"/>
</dbReference>
<feature type="region of interest" description="Disordered" evidence="1">
    <location>
        <begin position="148"/>
        <end position="170"/>
    </location>
</feature>